<evidence type="ECO:0000313" key="1">
    <source>
        <dbReference type="EMBL" id="SFJ47469.1"/>
    </source>
</evidence>
<name>A0A1I3RNW3_9FLAO</name>
<dbReference type="Proteomes" id="UP000243887">
    <property type="component" value="Unassembled WGS sequence"/>
</dbReference>
<keyword evidence="2" id="KW-1185">Reference proteome</keyword>
<dbReference type="EMBL" id="FORU01000008">
    <property type="protein sequence ID" value="SFJ47469.1"/>
    <property type="molecule type" value="Genomic_DNA"/>
</dbReference>
<dbReference type="AlphaFoldDB" id="A0A1I3RNW3"/>
<evidence type="ECO:0000313" key="2">
    <source>
        <dbReference type="Proteomes" id="UP000243887"/>
    </source>
</evidence>
<dbReference type="STRING" id="1150112.SAMN04487893_10896"/>
<proteinExistence type="predicted"/>
<dbReference type="RefSeq" id="WP_090679173.1">
    <property type="nucleotide sequence ID" value="NZ_FORU01000008.1"/>
</dbReference>
<protein>
    <submittedName>
        <fullName evidence="1">Uncharacterized protein</fullName>
    </submittedName>
</protein>
<dbReference type="OrthoDB" id="663842at2"/>
<accession>A0A1I3RNW3</accession>
<sequence>MNIVFLWFISLVSVFQQPSDSLIKSFQRAGENVESAKEFHNKTTSLKENSAQREVYEGAALITLAKYEKQLKKKKELMQEGAGKLEVAIEQQPNNVEYRMVRLILQENLPKIVKYNKNIKSDKDFIVLHFKDQNKVLKEWIKEYAKESKSFTESDRAKLQ</sequence>
<reference evidence="2" key="1">
    <citation type="submission" date="2016-10" db="EMBL/GenBank/DDBJ databases">
        <authorList>
            <person name="Varghese N."/>
            <person name="Submissions S."/>
        </authorList>
    </citation>
    <scope>NUCLEOTIDE SEQUENCE [LARGE SCALE GENOMIC DNA]</scope>
    <source>
        <strain evidence="2">DSM 26542</strain>
    </source>
</reference>
<organism evidence="1 2">
    <name type="scientific">Myroides guanonis</name>
    <dbReference type="NCBI Taxonomy" id="1150112"/>
    <lineage>
        <taxon>Bacteria</taxon>
        <taxon>Pseudomonadati</taxon>
        <taxon>Bacteroidota</taxon>
        <taxon>Flavobacteriia</taxon>
        <taxon>Flavobacteriales</taxon>
        <taxon>Flavobacteriaceae</taxon>
        <taxon>Myroides</taxon>
    </lineage>
</organism>
<gene>
    <name evidence="1" type="ORF">SAMN04487893_10896</name>
</gene>